<dbReference type="AlphaFoldDB" id="A0A511XA28"/>
<dbReference type="Proteomes" id="UP000321635">
    <property type="component" value="Unassembled WGS sequence"/>
</dbReference>
<feature type="transmembrane region" description="Helical" evidence="1">
    <location>
        <begin position="51"/>
        <end position="70"/>
    </location>
</feature>
<keyword evidence="3" id="KW-1185">Reference proteome</keyword>
<dbReference type="RefSeq" id="WP_026399265.1">
    <property type="nucleotide sequence ID" value="NZ_BAPG01000121.1"/>
</dbReference>
<keyword evidence="1" id="KW-0812">Transmembrane</keyword>
<comment type="caution">
    <text evidence="2">The sequence shown here is derived from an EMBL/GenBank/DDBJ whole genome shotgun (WGS) entry which is preliminary data.</text>
</comment>
<keyword evidence="1" id="KW-1133">Transmembrane helix</keyword>
<evidence type="ECO:0000313" key="2">
    <source>
        <dbReference type="EMBL" id="GEN59771.1"/>
    </source>
</evidence>
<organism evidence="2 3">
    <name type="scientific">Acetobacter nitrogenifigens DSM 23921 = NBRC 105050</name>
    <dbReference type="NCBI Taxonomy" id="1120919"/>
    <lineage>
        <taxon>Bacteria</taxon>
        <taxon>Pseudomonadati</taxon>
        <taxon>Pseudomonadota</taxon>
        <taxon>Alphaproteobacteria</taxon>
        <taxon>Acetobacterales</taxon>
        <taxon>Acetobacteraceae</taxon>
        <taxon>Acetobacter</taxon>
    </lineage>
</organism>
<dbReference type="EMBL" id="BJYF01000008">
    <property type="protein sequence ID" value="GEN59771.1"/>
    <property type="molecule type" value="Genomic_DNA"/>
</dbReference>
<accession>A0A511XA28</accession>
<evidence type="ECO:0000256" key="1">
    <source>
        <dbReference type="SAM" id="Phobius"/>
    </source>
</evidence>
<keyword evidence="1" id="KW-0472">Membrane</keyword>
<proteinExistence type="predicted"/>
<gene>
    <name evidence="2" type="ORF">ANI02nite_16550</name>
</gene>
<reference evidence="2 3" key="1">
    <citation type="submission" date="2019-07" db="EMBL/GenBank/DDBJ databases">
        <title>Whole genome shotgun sequence of Acetobacter nitrogenifigens NBRC 105050.</title>
        <authorList>
            <person name="Hosoyama A."/>
            <person name="Uohara A."/>
            <person name="Ohji S."/>
            <person name="Ichikawa N."/>
        </authorList>
    </citation>
    <scope>NUCLEOTIDE SEQUENCE [LARGE SCALE GENOMIC DNA]</scope>
    <source>
        <strain evidence="2 3">NBRC 105050</strain>
    </source>
</reference>
<protein>
    <submittedName>
        <fullName evidence="2">Uncharacterized protein</fullName>
    </submittedName>
</protein>
<sequence length="136" mass="14194">MDASRDSLSARRTSHSADARGNLQRWLPLVRIAIWSVVYFAFYMAQQIAELLAPLALILGVGWAALPHVVGAVSSSAGSVDAQAHDVMSHIADAIPHQIVVGTHVLTPSGLIFDGIALMAVAAIGATLSAIAARSM</sequence>
<feature type="transmembrane region" description="Helical" evidence="1">
    <location>
        <begin position="26"/>
        <end position="44"/>
    </location>
</feature>
<evidence type="ECO:0000313" key="3">
    <source>
        <dbReference type="Proteomes" id="UP000321635"/>
    </source>
</evidence>
<feature type="transmembrane region" description="Helical" evidence="1">
    <location>
        <begin position="111"/>
        <end position="133"/>
    </location>
</feature>
<name>A0A511XA28_9PROT</name>